<keyword evidence="4 10" id="KW-0812">Transmembrane</keyword>
<evidence type="ECO:0000256" key="7">
    <source>
        <dbReference type="ARBA" id="ARBA00023136"/>
    </source>
</evidence>
<dbReference type="SMART" id="SM01207">
    <property type="entry name" value="G3P_acyltransf"/>
    <property type="match status" value="1"/>
</dbReference>
<keyword evidence="3 10" id="KW-0808">Transferase</keyword>
<name>A0ABP7ETZ5_9SPHN</name>
<organism evidence="12 13">
    <name type="scientific">Sphingomonas cynarae</name>
    <dbReference type="NCBI Taxonomy" id="930197"/>
    <lineage>
        <taxon>Bacteria</taxon>
        <taxon>Pseudomonadati</taxon>
        <taxon>Pseudomonadota</taxon>
        <taxon>Alphaproteobacteria</taxon>
        <taxon>Sphingomonadales</taxon>
        <taxon>Sphingomonadaceae</taxon>
        <taxon>Sphingomonas</taxon>
    </lineage>
</organism>
<dbReference type="InterPro" id="IPR003811">
    <property type="entry name" value="G3P_acylTferase_PlsY"/>
</dbReference>
<keyword evidence="9 10" id="KW-1208">Phospholipid metabolism</keyword>
<keyword evidence="6 10" id="KW-0443">Lipid metabolism</keyword>
<comment type="catalytic activity">
    <reaction evidence="10">
        <text>an acyl phosphate + sn-glycerol 3-phosphate = a 1-acyl-sn-glycero-3-phosphate + phosphate</text>
        <dbReference type="Rhea" id="RHEA:34075"/>
        <dbReference type="ChEBI" id="CHEBI:43474"/>
        <dbReference type="ChEBI" id="CHEBI:57597"/>
        <dbReference type="ChEBI" id="CHEBI:57970"/>
        <dbReference type="ChEBI" id="CHEBI:59918"/>
        <dbReference type="EC" id="2.3.1.275"/>
    </reaction>
</comment>
<keyword evidence="1 10" id="KW-1003">Cell membrane</keyword>
<keyword evidence="7 10" id="KW-0472">Membrane</keyword>
<keyword evidence="13" id="KW-1185">Reference proteome</keyword>
<evidence type="ECO:0000256" key="3">
    <source>
        <dbReference type="ARBA" id="ARBA00022679"/>
    </source>
</evidence>
<feature type="transmembrane region" description="Helical" evidence="10">
    <location>
        <begin position="6"/>
        <end position="29"/>
    </location>
</feature>
<feature type="region of interest" description="Disordered" evidence="11">
    <location>
        <begin position="199"/>
        <end position="221"/>
    </location>
</feature>
<evidence type="ECO:0000256" key="6">
    <source>
        <dbReference type="ARBA" id="ARBA00023098"/>
    </source>
</evidence>
<comment type="function">
    <text evidence="10">Catalyzes the transfer of an acyl group from acyl-phosphate (acyl-PO(4)) to glycerol-3-phosphate (G3P) to form lysophosphatidic acid (LPA). This enzyme utilizes acyl-phosphate as fatty acyl donor, but not acyl-CoA or acyl-ACP.</text>
</comment>
<accession>A0ABP7ETZ5</accession>
<evidence type="ECO:0000256" key="11">
    <source>
        <dbReference type="SAM" id="MobiDB-lite"/>
    </source>
</evidence>
<protein>
    <recommendedName>
        <fullName evidence="10">Glycerol-3-phosphate acyltransferase</fullName>
    </recommendedName>
    <alternativeName>
        <fullName evidence="10">Acyl-PO4 G3P acyltransferase</fullName>
    </alternativeName>
    <alternativeName>
        <fullName evidence="10">Acyl-phosphate--glycerol-3-phosphate acyltransferase</fullName>
    </alternativeName>
    <alternativeName>
        <fullName evidence="10">G3P acyltransferase</fullName>
        <shortName evidence="10">GPAT</shortName>
        <ecNumber evidence="10">2.3.1.275</ecNumber>
    </alternativeName>
    <alternativeName>
        <fullName evidence="10">Lysophosphatidic acid synthase</fullName>
        <shortName evidence="10">LPA synthase</shortName>
    </alternativeName>
</protein>
<comment type="subunit">
    <text evidence="10">Probably interacts with PlsX.</text>
</comment>
<keyword evidence="2 10" id="KW-0444">Lipid biosynthesis</keyword>
<feature type="transmembrane region" description="Helical" evidence="10">
    <location>
        <begin position="112"/>
        <end position="136"/>
    </location>
</feature>
<evidence type="ECO:0000256" key="2">
    <source>
        <dbReference type="ARBA" id="ARBA00022516"/>
    </source>
</evidence>
<keyword evidence="5 10" id="KW-1133">Transmembrane helix</keyword>
<evidence type="ECO:0000256" key="5">
    <source>
        <dbReference type="ARBA" id="ARBA00022989"/>
    </source>
</evidence>
<evidence type="ECO:0000256" key="10">
    <source>
        <dbReference type="HAMAP-Rule" id="MF_01043"/>
    </source>
</evidence>
<proteinExistence type="inferred from homology"/>
<evidence type="ECO:0000256" key="9">
    <source>
        <dbReference type="ARBA" id="ARBA00023264"/>
    </source>
</evidence>
<comment type="similarity">
    <text evidence="10">Belongs to the PlsY family.</text>
</comment>
<comment type="subcellular location">
    <subcellularLocation>
        <location evidence="10">Cell membrane</location>
        <topology evidence="10">Multi-pass membrane protein</topology>
    </subcellularLocation>
</comment>
<comment type="caution">
    <text evidence="12">The sequence shown here is derived from an EMBL/GenBank/DDBJ whole genome shotgun (WGS) entry which is preliminary data.</text>
</comment>
<dbReference type="Pfam" id="PF02660">
    <property type="entry name" value="G3P_acyltransf"/>
    <property type="match status" value="1"/>
</dbReference>
<dbReference type="EMBL" id="BAABBF010000013">
    <property type="protein sequence ID" value="GAA3724364.1"/>
    <property type="molecule type" value="Genomic_DNA"/>
</dbReference>
<evidence type="ECO:0000256" key="8">
    <source>
        <dbReference type="ARBA" id="ARBA00023209"/>
    </source>
</evidence>
<dbReference type="HAMAP" id="MF_01043">
    <property type="entry name" value="PlsY"/>
    <property type="match status" value="1"/>
</dbReference>
<evidence type="ECO:0000313" key="12">
    <source>
        <dbReference type="EMBL" id="GAA3724364.1"/>
    </source>
</evidence>
<sequence length="221" mass="22991">MQTEILWTAPALALLIGYLLGSIPFGIILTRLGGAGDLRSIGSGNIGATNVLRTGRKGLAAATLLLDLLKGAGAVLLVAHLWPGEGPLAGVGAFVGHCYPVWLRFRGGKGVATLMGIVVALHWPVGLVYAVVWLGLLATIRISAVAGMAAAISAPLAAALFGRFDLVLMLLALALLVIWKHGENIERLLDGTEPRIGRGRGRDVADTDADTATGAEIRQHD</sequence>
<feature type="transmembrane region" description="Helical" evidence="10">
    <location>
        <begin position="88"/>
        <end position="105"/>
    </location>
</feature>
<gene>
    <name evidence="10 12" type="primary">plsY</name>
    <name evidence="12" type="ORF">GCM10022268_35580</name>
</gene>
<keyword evidence="8 10" id="KW-0594">Phospholipid biosynthesis</keyword>
<dbReference type="Proteomes" id="UP001500523">
    <property type="component" value="Unassembled WGS sequence"/>
</dbReference>
<dbReference type="NCBIfam" id="TIGR00023">
    <property type="entry name" value="glycerol-3-phosphate 1-O-acyltransferase PlsY"/>
    <property type="match status" value="1"/>
</dbReference>
<evidence type="ECO:0000313" key="13">
    <source>
        <dbReference type="Proteomes" id="UP001500523"/>
    </source>
</evidence>
<dbReference type="EC" id="2.3.1.275" evidence="10"/>
<reference evidence="13" key="1">
    <citation type="journal article" date="2019" name="Int. J. Syst. Evol. Microbiol.">
        <title>The Global Catalogue of Microorganisms (GCM) 10K type strain sequencing project: providing services to taxonomists for standard genome sequencing and annotation.</title>
        <authorList>
            <consortium name="The Broad Institute Genomics Platform"/>
            <consortium name="The Broad Institute Genome Sequencing Center for Infectious Disease"/>
            <person name="Wu L."/>
            <person name="Ma J."/>
        </authorList>
    </citation>
    <scope>NUCLEOTIDE SEQUENCE [LARGE SCALE GENOMIC DNA]</scope>
    <source>
        <strain evidence="13">JCM 17498</strain>
    </source>
</reference>
<feature type="transmembrane region" description="Helical" evidence="10">
    <location>
        <begin position="156"/>
        <end position="179"/>
    </location>
</feature>
<comment type="pathway">
    <text evidence="10">Lipid metabolism; phospholipid metabolism.</text>
</comment>
<dbReference type="PANTHER" id="PTHR30309">
    <property type="entry name" value="INNER MEMBRANE PROTEIN YGIH"/>
    <property type="match status" value="1"/>
</dbReference>
<dbReference type="PANTHER" id="PTHR30309:SF0">
    <property type="entry name" value="GLYCEROL-3-PHOSPHATE ACYLTRANSFERASE-RELATED"/>
    <property type="match status" value="1"/>
</dbReference>
<evidence type="ECO:0000256" key="4">
    <source>
        <dbReference type="ARBA" id="ARBA00022692"/>
    </source>
</evidence>
<evidence type="ECO:0000256" key="1">
    <source>
        <dbReference type="ARBA" id="ARBA00022475"/>
    </source>
</evidence>